<evidence type="ECO:0000313" key="3">
    <source>
        <dbReference type="Proteomes" id="UP000324629"/>
    </source>
</evidence>
<name>A0A5J4NM00_9TREM</name>
<protein>
    <submittedName>
        <fullName evidence="2">Uncharacterized protein</fullName>
    </submittedName>
</protein>
<reference evidence="2 3" key="1">
    <citation type="journal article" date="2019" name="Gigascience">
        <title>Whole-genome sequence of the oriental lung fluke Paragonimus westermani.</title>
        <authorList>
            <person name="Oey H."/>
            <person name="Zakrzewski M."/>
            <person name="Narain K."/>
            <person name="Devi K.R."/>
            <person name="Agatsuma T."/>
            <person name="Nawaratna S."/>
            <person name="Gobert G.N."/>
            <person name="Jones M.K."/>
            <person name="Ragan M.A."/>
            <person name="McManus D.P."/>
            <person name="Krause L."/>
        </authorList>
    </citation>
    <scope>NUCLEOTIDE SEQUENCE [LARGE SCALE GENOMIC DNA]</scope>
    <source>
        <strain evidence="2 3">IND2009</strain>
    </source>
</reference>
<feature type="non-terminal residue" evidence="2">
    <location>
        <position position="1"/>
    </location>
</feature>
<feature type="compositionally biased region" description="Polar residues" evidence="1">
    <location>
        <begin position="81"/>
        <end position="90"/>
    </location>
</feature>
<comment type="caution">
    <text evidence="2">The sequence shown here is derived from an EMBL/GenBank/DDBJ whole genome shotgun (WGS) entry which is preliminary data.</text>
</comment>
<evidence type="ECO:0000313" key="2">
    <source>
        <dbReference type="EMBL" id="KAA3676655.1"/>
    </source>
</evidence>
<sequence length="411" mass="45054">LFAARLKATLDEIESRPISDSVLFDVNTISDNVHSRPVRQTLAALSLVEPEPGTSKRVPVIRTNESWHADQSGLHKPVNRGNITHDSQGQPKVIRNPNRIPESDPVQLLHTLTPFTRPIVDENAPLTDCTAVLRPLGQPSSWQKENMAKPRPWLNEKIPAFKLSGAGFPRTPNDQSRQWKVYCEEDSEVDGLTWASQVDKKAKANDDVDQTEQIHRSTKQLTSKRKGLAVLASAATPNASSAKSNVSLRQLTTFTGLLGPEPASHSISPCPGTLSSWATTLPYSTVEDLGSVKVLQELNFPSLPRGLLAKDADFGFSLNLIYGGAEEVCWEMLRGTHWASTTCTTASQQSLSPECNWDEEEAQILHEIQTIVRLTPEAPKSAYTGQATGTSTRLTLIKLLEAFALNTNPAK</sequence>
<gene>
    <name evidence="2" type="ORF">DEA37_0014498</name>
</gene>
<dbReference type="AlphaFoldDB" id="A0A5J4NM00"/>
<feature type="region of interest" description="Disordered" evidence="1">
    <location>
        <begin position="71"/>
        <end position="104"/>
    </location>
</feature>
<accession>A0A5J4NM00</accession>
<dbReference type="Proteomes" id="UP000324629">
    <property type="component" value="Unassembled WGS sequence"/>
</dbReference>
<proteinExistence type="predicted"/>
<evidence type="ECO:0000256" key="1">
    <source>
        <dbReference type="SAM" id="MobiDB-lite"/>
    </source>
</evidence>
<organism evidence="2 3">
    <name type="scientific">Paragonimus westermani</name>
    <dbReference type="NCBI Taxonomy" id="34504"/>
    <lineage>
        <taxon>Eukaryota</taxon>
        <taxon>Metazoa</taxon>
        <taxon>Spiralia</taxon>
        <taxon>Lophotrochozoa</taxon>
        <taxon>Platyhelminthes</taxon>
        <taxon>Trematoda</taxon>
        <taxon>Digenea</taxon>
        <taxon>Plagiorchiida</taxon>
        <taxon>Troglotremata</taxon>
        <taxon>Troglotrematidae</taxon>
        <taxon>Paragonimus</taxon>
    </lineage>
</organism>
<keyword evidence="3" id="KW-1185">Reference proteome</keyword>
<dbReference type="EMBL" id="QNGE01001874">
    <property type="protein sequence ID" value="KAA3676655.1"/>
    <property type="molecule type" value="Genomic_DNA"/>
</dbReference>